<protein>
    <submittedName>
        <fullName evidence="8">Putative purine-cytosine permease YxlA</fullName>
    </submittedName>
</protein>
<feature type="transmembrane region" description="Helical" evidence="7">
    <location>
        <begin position="310"/>
        <end position="329"/>
    </location>
</feature>
<feature type="transmembrane region" description="Helical" evidence="7">
    <location>
        <begin position="94"/>
        <end position="120"/>
    </location>
</feature>
<evidence type="ECO:0000256" key="4">
    <source>
        <dbReference type="ARBA" id="ARBA00022692"/>
    </source>
</evidence>
<dbReference type="InterPro" id="IPR026030">
    <property type="entry name" value="Pur-cyt_permease_Fcy2/21/22"/>
</dbReference>
<gene>
    <name evidence="8" type="primary">yxlA</name>
    <name evidence="8" type="ORF">GCM10007981_01990</name>
</gene>
<dbReference type="RefSeq" id="WP_188595611.1">
    <property type="nucleotide sequence ID" value="NZ_BMNL01000001.1"/>
</dbReference>
<dbReference type="GO" id="GO:0022857">
    <property type="term" value="F:transmembrane transporter activity"/>
    <property type="evidence" value="ECO:0007669"/>
    <property type="project" value="InterPro"/>
</dbReference>
<feature type="transmembrane region" description="Helical" evidence="7">
    <location>
        <begin position="126"/>
        <end position="147"/>
    </location>
</feature>
<evidence type="ECO:0000256" key="2">
    <source>
        <dbReference type="ARBA" id="ARBA00008974"/>
    </source>
</evidence>
<evidence type="ECO:0000256" key="6">
    <source>
        <dbReference type="ARBA" id="ARBA00023136"/>
    </source>
</evidence>
<feature type="transmembrane region" description="Helical" evidence="7">
    <location>
        <begin position="267"/>
        <end position="289"/>
    </location>
</feature>
<comment type="caution">
    <text evidence="8">The sequence shown here is derived from an EMBL/GenBank/DDBJ whole genome shotgun (WGS) entry which is preliminary data.</text>
</comment>
<dbReference type="PANTHER" id="PTHR31806:SF1">
    <property type="entry name" value="PURINE-CYTOSINE PERMEASE FCY2-RELATED"/>
    <property type="match status" value="1"/>
</dbReference>
<feature type="transmembrane region" description="Helical" evidence="7">
    <location>
        <begin position="159"/>
        <end position="179"/>
    </location>
</feature>
<dbReference type="PIRSF" id="PIRSF002744">
    <property type="entry name" value="Pur-cyt_permease"/>
    <property type="match status" value="1"/>
</dbReference>
<feature type="transmembrane region" description="Helical" evidence="7">
    <location>
        <begin position="377"/>
        <end position="401"/>
    </location>
</feature>
<dbReference type="Gene3D" id="1.10.4160.10">
    <property type="entry name" value="Hydantoin permease"/>
    <property type="match status" value="1"/>
</dbReference>
<dbReference type="GO" id="GO:0005886">
    <property type="term" value="C:plasma membrane"/>
    <property type="evidence" value="ECO:0007669"/>
    <property type="project" value="TreeGrafter"/>
</dbReference>
<dbReference type="OrthoDB" id="27121at2157"/>
<comment type="subcellular location">
    <subcellularLocation>
        <location evidence="1">Membrane</location>
        <topology evidence="1">Multi-pass membrane protein</topology>
    </subcellularLocation>
</comment>
<feature type="transmembrane region" description="Helical" evidence="7">
    <location>
        <begin position="50"/>
        <end position="73"/>
    </location>
</feature>
<evidence type="ECO:0000313" key="8">
    <source>
        <dbReference type="EMBL" id="GGP19213.1"/>
    </source>
</evidence>
<feature type="transmembrane region" description="Helical" evidence="7">
    <location>
        <begin position="224"/>
        <end position="247"/>
    </location>
</feature>
<dbReference type="InterPro" id="IPR001248">
    <property type="entry name" value="Pur-cyt_permease"/>
</dbReference>
<evidence type="ECO:0000313" key="9">
    <source>
        <dbReference type="Proteomes" id="UP000610960"/>
    </source>
</evidence>
<feature type="transmembrane region" description="Helical" evidence="7">
    <location>
        <begin position="185"/>
        <end position="203"/>
    </location>
</feature>
<keyword evidence="3" id="KW-0813">Transport</keyword>
<feature type="transmembrane region" description="Helical" evidence="7">
    <location>
        <begin position="335"/>
        <end position="357"/>
    </location>
</feature>
<feature type="transmembrane region" description="Helical" evidence="7">
    <location>
        <begin position="22"/>
        <end position="44"/>
    </location>
</feature>
<keyword evidence="6 7" id="KW-0472">Membrane</keyword>
<keyword evidence="9" id="KW-1185">Reference proteome</keyword>
<accession>A0A830GTM1</accession>
<evidence type="ECO:0000256" key="5">
    <source>
        <dbReference type="ARBA" id="ARBA00022989"/>
    </source>
</evidence>
<name>A0A830GTM1_9CREN</name>
<evidence type="ECO:0000256" key="3">
    <source>
        <dbReference type="ARBA" id="ARBA00022448"/>
    </source>
</evidence>
<dbReference type="EMBL" id="BMNL01000001">
    <property type="protein sequence ID" value="GGP19213.1"/>
    <property type="molecule type" value="Genomic_DNA"/>
</dbReference>
<evidence type="ECO:0000256" key="1">
    <source>
        <dbReference type="ARBA" id="ARBA00004141"/>
    </source>
</evidence>
<evidence type="ECO:0000256" key="7">
    <source>
        <dbReference type="SAM" id="Phobius"/>
    </source>
</evidence>
<dbReference type="AlphaFoldDB" id="A0A830GTM1"/>
<comment type="similarity">
    <text evidence="2">Belongs to the purine-cytosine permease (2.A.39) family.</text>
</comment>
<keyword evidence="5 7" id="KW-1133">Transmembrane helix</keyword>
<dbReference type="Proteomes" id="UP000610960">
    <property type="component" value="Unassembled WGS sequence"/>
</dbReference>
<feature type="transmembrane region" description="Helical" evidence="7">
    <location>
        <begin position="407"/>
        <end position="430"/>
    </location>
</feature>
<sequence>MERLGIEHVPSSERHGNPINQFTLWLASNLTVADYGLGAILYSLGLPIQVLVSIMVIGNIAGGLLVGLLAAMGPEFGYPQMMISRGVFGGRGNAVFAAANWVSTIGWFSVNAIIGGYLISFMLPRIPLSLSTVASVAIQFIIALYGYDAIHKMEKWLSVALGALFAVAAAVAIITARPVAAGGSVNPELVAVGLATVFSYIMSWGPYASDYSRYLPENTGKAKIVVGAMAGGALASAWSEAVGFLASAATGNSTGSPAVLAQLMGRFGGAFSALAIIALFLGALAANVLNLYTNSLSAMVLYPRMKRQSATILAVTAGIALAVVGGLNFEGYFEGFLLMLDYWITPWIGVVIGSYYIKRRVTKQNVEEPVKFNFKSIAAYAIGLAVSIPFMNLSAATGGLIPFTGPISSIMGGADVSYFISFAVAMAAAAV</sequence>
<dbReference type="Pfam" id="PF02133">
    <property type="entry name" value="Transp_cyt_pur"/>
    <property type="match status" value="1"/>
</dbReference>
<dbReference type="PANTHER" id="PTHR31806">
    <property type="entry name" value="PURINE-CYTOSINE PERMEASE FCY2-RELATED"/>
    <property type="match status" value="1"/>
</dbReference>
<proteinExistence type="inferred from homology"/>
<keyword evidence="4 7" id="KW-0812">Transmembrane</keyword>
<reference evidence="8" key="1">
    <citation type="journal article" date="2014" name="Int. J. Syst. Evol. Microbiol.">
        <title>Complete genome sequence of Corynebacterium casei LMG S-19264T (=DSM 44701T), isolated from a smear-ripened cheese.</title>
        <authorList>
            <consortium name="US DOE Joint Genome Institute (JGI-PGF)"/>
            <person name="Walter F."/>
            <person name="Albersmeier A."/>
            <person name="Kalinowski J."/>
            <person name="Ruckert C."/>
        </authorList>
    </citation>
    <scope>NUCLEOTIDE SEQUENCE</scope>
    <source>
        <strain evidence="8">JCM 10088</strain>
    </source>
</reference>
<organism evidence="8 9">
    <name type="scientific">Thermocladium modestius</name>
    <dbReference type="NCBI Taxonomy" id="62609"/>
    <lineage>
        <taxon>Archaea</taxon>
        <taxon>Thermoproteota</taxon>
        <taxon>Thermoprotei</taxon>
        <taxon>Thermoproteales</taxon>
        <taxon>Thermoproteaceae</taxon>
        <taxon>Thermocladium</taxon>
    </lineage>
</organism>
<reference evidence="8" key="2">
    <citation type="submission" date="2020-09" db="EMBL/GenBank/DDBJ databases">
        <authorList>
            <person name="Sun Q."/>
            <person name="Ohkuma M."/>
        </authorList>
    </citation>
    <scope>NUCLEOTIDE SEQUENCE</scope>
    <source>
        <strain evidence="8">JCM 10088</strain>
    </source>
</reference>